<dbReference type="CDD" id="cd17546">
    <property type="entry name" value="REC_hyHK_CKI1_RcsC-like"/>
    <property type="match status" value="2"/>
</dbReference>
<feature type="domain" description="Histidine kinase" evidence="19">
    <location>
        <begin position="196"/>
        <end position="417"/>
    </location>
</feature>
<keyword evidence="9" id="KW-0418">Kinase</keyword>
<evidence type="ECO:0000256" key="6">
    <source>
        <dbReference type="ARBA" id="ARBA00022679"/>
    </source>
</evidence>
<dbReference type="Gene3D" id="1.20.120.160">
    <property type="entry name" value="HPT domain"/>
    <property type="match status" value="1"/>
</dbReference>
<proteinExistence type="predicted"/>
<dbReference type="InterPro" id="IPR003594">
    <property type="entry name" value="HATPase_dom"/>
</dbReference>
<evidence type="ECO:0000256" key="4">
    <source>
        <dbReference type="ARBA" id="ARBA00022475"/>
    </source>
</evidence>
<dbReference type="Gene3D" id="3.40.50.2300">
    <property type="match status" value="2"/>
</dbReference>
<feature type="modified residue" description="Phosphohistidine" evidence="16">
    <location>
        <position position="787"/>
    </location>
</feature>
<feature type="domain" description="Response regulatory" evidence="20">
    <location>
        <begin position="586"/>
        <end position="704"/>
    </location>
</feature>
<evidence type="ECO:0000259" key="21">
    <source>
        <dbReference type="PROSITE" id="PS50894"/>
    </source>
</evidence>
<keyword evidence="4" id="KW-1003">Cell membrane</keyword>
<dbReference type="PANTHER" id="PTHR45339:SF1">
    <property type="entry name" value="HYBRID SIGNAL TRANSDUCTION HISTIDINE KINASE J"/>
    <property type="match status" value="1"/>
</dbReference>
<evidence type="ECO:0000256" key="13">
    <source>
        <dbReference type="ARBA" id="ARBA00023136"/>
    </source>
</evidence>
<keyword evidence="8" id="KW-0547">Nucleotide-binding</keyword>
<sequence>MSDLDRLRIRFGRFLVILLWLHIPVLAAVAFAVGRPPLAAGLAGALLAGAYHLTWWRHGITPVTRYLSAVALMGEPALLVYLLAGHQWQMDMHMYFFALLALTIAWCDWRVVVVGAVAIAMHHIVLDFLLPLAVFADGADVGRVGLHAGIVALQTGVLVWLSRTLVESFALNNEALRERTLEAEEANRAKSLFLANMSHEIRTPMNAILGFCHLALRTDMTPKQQDYVSKINGAGLSLLRLINDILDFSKIEAGKLSLEIASFDLRAALEGQLAIASVEAAKKRVAVELIMDPTVPATLLGDCLRLNQIVLNVVSNAVKFTENGTVTVTVDLSARHGTAVSLEISVRDTGIGMTPEQQARLFHSFTQADSSTTRRFGGTGLGLAISKQLVELMGGHIGVESRLGQGTTVTFSLVLQADDAAPPVQDMPSAELKRLRVLIADDNPASREILQAMFAAWSMNVDVVASGKEVLGALVTAAADAAPYDLVLMDWRMPDMNGIETARAIRQDLYLAKVPSVFLVTAHGHDEVRAEAETANIAAVLIKPIDPATMLATMNTVFGAEQPGLPVDDAQAGAVPMVAAHLRGLRVLVAEDNQINREIAIELLMDAGLQVEVAENGRIALECIRDAAEPFDAILMDVQMPEMDGIEATVRIRQIHPAGRLPIIAMTAHAYEAERQRCLDAGMDDHIPKPVDPALLVRKLDLWLKPRPSQTGFVETASPIVMPIKADMLPDHLPPFGIEAALVRVNGKRALLRKLIVDFGDTFAMVTSTLRGQIAAGDLSEARRLAHTLKGVAGTLEVGAVAEAAKCIEAALAQSDLSRIDEQLDVLAQAILPALAASATLKGVSQPTLTQSDVQLDYSEWASQIEEIRGLLRRRSLGARKAFQELEETLGTRPEAAGLHAVKAALARLNFEEALTQLDLIPGADTRECGTAPLAAVNL</sequence>
<reference evidence="22 23" key="1">
    <citation type="submission" date="2020-08" db="EMBL/GenBank/DDBJ databases">
        <title>Genomic Encyclopedia of Type Strains, Phase IV (KMG-IV): sequencing the most valuable type-strain genomes for metagenomic binning, comparative biology and taxonomic classification.</title>
        <authorList>
            <person name="Goeker M."/>
        </authorList>
    </citation>
    <scope>NUCLEOTIDE SEQUENCE [LARGE SCALE GENOMIC DNA]</scope>
    <source>
        <strain evidence="22 23">DSM 27057</strain>
    </source>
</reference>
<feature type="domain" description="Response regulatory" evidence="20">
    <location>
        <begin position="436"/>
        <end position="558"/>
    </location>
</feature>
<dbReference type="Pfam" id="PF01627">
    <property type="entry name" value="Hpt"/>
    <property type="match status" value="1"/>
</dbReference>
<accession>A0A7W6CT05</accession>
<feature type="modified residue" description="4-aspartylphosphate" evidence="17">
    <location>
        <position position="637"/>
    </location>
</feature>
<keyword evidence="7 18" id="KW-0812">Transmembrane</keyword>
<organism evidence="22 23">
    <name type="scientific">Novosphingobium sediminicola</name>
    <dbReference type="NCBI Taxonomy" id="563162"/>
    <lineage>
        <taxon>Bacteria</taxon>
        <taxon>Pseudomonadati</taxon>
        <taxon>Pseudomonadota</taxon>
        <taxon>Alphaproteobacteria</taxon>
        <taxon>Sphingomonadales</taxon>
        <taxon>Sphingomonadaceae</taxon>
        <taxon>Novosphingobium</taxon>
    </lineage>
</organism>
<evidence type="ECO:0000256" key="15">
    <source>
        <dbReference type="ARBA" id="ARBA00068150"/>
    </source>
</evidence>
<evidence type="ECO:0000256" key="18">
    <source>
        <dbReference type="SAM" id="Phobius"/>
    </source>
</evidence>
<feature type="transmembrane region" description="Helical" evidence="18">
    <location>
        <begin position="12"/>
        <end position="32"/>
    </location>
</feature>
<dbReference type="PANTHER" id="PTHR45339">
    <property type="entry name" value="HYBRID SIGNAL TRANSDUCTION HISTIDINE KINASE J"/>
    <property type="match status" value="1"/>
</dbReference>
<evidence type="ECO:0000256" key="5">
    <source>
        <dbReference type="ARBA" id="ARBA00022553"/>
    </source>
</evidence>
<keyword evidence="23" id="KW-1185">Reference proteome</keyword>
<evidence type="ECO:0000259" key="20">
    <source>
        <dbReference type="PROSITE" id="PS50110"/>
    </source>
</evidence>
<dbReference type="Pfam" id="PF02518">
    <property type="entry name" value="HATPase_c"/>
    <property type="match status" value="1"/>
</dbReference>
<evidence type="ECO:0000256" key="12">
    <source>
        <dbReference type="ARBA" id="ARBA00023012"/>
    </source>
</evidence>
<dbReference type="RefSeq" id="WP_246405125.1">
    <property type="nucleotide sequence ID" value="NZ_JACIDX010000021.1"/>
</dbReference>
<evidence type="ECO:0000256" key="7">
    <source>
        <dbReference type="ARBA" id="ARBA00022692"/>
    </source>
</evidence>
<dbReference type="FunFam" id="1.10.287.130:FF:000002">
    <property type="entry name" value="Two-component osmosensing histidine kinase"/>
    <property type="match status" value="1"/>
</dbReference>
<gene>
    <name evidence="22" type="ORF">GGR38_004251</name>
</gene>
<evidence type="ECO:0000256" key="9">
    <source>
        <dbReference type="ARBA" id="ARBA00022777"/>
    </source>
</evidence>
<dbReference type="EC" id="2.7.13.3" evidence="3"/>
<dbReference type="InterPro" id="IPR036890">
    <property type="entry name" value="HATPase_C_sf"/>
</dbReference>
<evidence type="ECO:0000256" key="14">
    <source>
        <dbReference type="ARBA" id="ARBA00064003"/>
    </source>
</evidence>
<evidence type="ECO:0000256" key="10">
    <source>
        <dbReference type="ARBA" id="ARBA00022840"/>
    </source>
</evidence>
<dbReference type="CDD" id="cd00082">
    <property type="entry name" value="HisKA"/>
    <property type="match status" value="1"/>
</dbReference>
<keyword evidence="13 18" id="KW-0472">Membrane</keyword>
<keyword evidence="10" id="KW-0067">ATP-binding</keyword>
<evidence type="ECO:0000256" key="16">
    <source>
        <dbReference type="PROSITE-ProRule" id="PRU00110"/>
    </source>
</evidence>
<comment type="subunit">
    <text evidence="14">At low DSF concentrations, interacts with RpfF.</text>
</comment>
<dbReference type="PRINTS" id="PR00344">
    <property type="entry name" value="BCTRLSENSOR"/>
</dbReference>
<dbReference type="SUPFAM" id="SSF55874">
    <property type="entry name" value="ATPase domain of HSP90 chaperone/DNA topoisomerase II/histidine kinase"/>
    <property type="match status" value="1"/>
</dbReference>
<feature type="domain" description="HPt" evidence="21">
    <location>
        <begin position="748"/>
        <end position="844"/>
    </location>
</feature>
<dbReference type="SUPFAM" id="SSF47384">
    <property type="entry name" value="Homodimeric domain of signal transducing histidine kinase"/>
    <property type="match status" value="1"/>
</dbReference>
<dbReference type="GO" id="GO:0000155">
    <property type="term" value="F:phosphorelay sensor kinase activity"/>
    <property type="evidence" value="ECO:0007669"/>
    <property type="project" value="InterPro"/>
</dbReference>
<feature type="transmembrane region" description="Helical" evidence="18">
    <location>
        <begin position="96"/>
        <end position="120"/>
    </location>
</feature>
<dbReference type="Pfam" id="PF00512">
    <property type="entry name" value="HisKA"/>
    <property type="match status" value="1"/>
</dbReference>
<dbReference type="SUPFAM" id="SSF47226">
    <property type="entry name" value="Histidine-containing phosphotransfer domain, HPT domain"/>
    <property type="match status" value="1"/>
</dbReference>
<evidence type="ECO:0000256" key="3">
    <source>
        <dbReference type="ARBA" id="ARBA00012438"/>
    </source>
</evidence>
<dbReference type="InterPro" id="IPR036641">
    <property type="entry name" value="HPT_dom_sf"/>
</dbReference>
<evidence type="ECO:0000256" key="8">
    <source>
        <dbReference type="ARBA" id="ARBA00022741"/>
    </source>
</evidence>
<dbReference type="PROSITE" id="PS50110">
    <property type="entry name" value="RESPONSE_REGULATORY"/>
    <property type="match status" value="2"/>
</dbReference>
<dbReference type="CDD" id="cd00088">
    <property type="entry name" value="HPT"/>
    <property type="match status" value="1"/>
</dbReference>
<evidence type="ECO:0000259" key="19">
    <source>
        <dbReference type="PROSITE" id="PS50109"/>
    </source>
</evidence>
<keyword evidence="12" id="KW-0902">Two-component regulatory system</keyword>
<dbReference type="InterPro" id="IPR001789">
    <property type="entry name" value="Sig_transdc_resp-reg_receiver"/>
</dbReference>
<name>A0A7W6CT05_9SPHN</name>
<evidence type="ECO:0000256" key="2">
    <source>
        <dbReference type="ARBA" id="ARBA00004651"/>
    </source>
</evidence>
<evidence type="ECO:0000256" key="11">
    <source>
        <dbReference type="ARBA" id="ARBA00022989"/>
    </source>
</evidence>
<dbReference type="SMART" id="SM00387">
    <property type="entry name" value="HATPase_c"/>
    <property type="match status" value="1"/>
</dbReference>
<evidence type="ECO:0000313" key="23">
    <source>
        <dbReference type="Proteomes" id="UP000548867"/>
    </source>
</evidence>
<dbReference type="InterPro" id="IPR036097">
    <property type="entry name" value="HisK_dim/P_sf"/>
</dbReference>
<dbReference type="Proteomes" id="UP000548867">
    <property type="component" value="Unassembled WGS sequence"/>
</dbReference>
<dbReference type="SMART" id="SM00388">
    <property type="entry name" value="HisKA"/>
    <property type="match status" value="1"/>
</dbReference>
<comment type="subcellular location">
    <subcellularLocation>
        <location evidence="2">Cell membrane</location>
        <topology evidence="2">Multi-pass membrane protein</topology>
    </subcellularLocation>
</comment>
<keyword evidence="5 17" id="KW-0597">Phosphoprotein</keyword>
<dbReference type="InterPro" id="IPR005467">
    <property type="entry name" value="His_kinase_dom"/>
</dbReference>
<evidence type="ECO:0000256" key="17">
    <source>
        <dbReference type="PROSITE-ProRule" id="PRU00169"/>
    </source>
</evidence>
<dbReference type="Gene3D" id="3.30.565.10">
    <property type="entry name" value="Histidine kinase-like ATPase, C-terminal domain"/>
    <property type="match status" value="1"/>
</dbReference>
<dbReference type="GO" id="GO:0005886">
    <property type="term" value="C:plasma membrane"/>
    <property type="evidence" value="ECO:0007669"/>
    <property type="project" value="UniProtKB-SubCell"/>
</dbReference>
<dbReference type="EMBL" id="JACIDX010000021">
    <property type="protein sequence ID" value="MBB3957277.1"/>
    <property type="molecule type" value="Genomic_DNA"/>
</dbReference>
<dbReference type="SUPFAM" id="SSF52172">
    <property type="entry name" value="CheY-like"/>
    <property type="match status" value="2"/>
</dbReference>
<dbReference type="CDD" id="cd16922">
    <property type="entry name" value="HATPase_EvgS-ArcB-TorS-like"/>
    <property type="match status" value="1"/>
</dbReference>
<dbReference type="InterPro" id="IPR011006">
    <property type="entry name" value="CheY-like_superfamily"/>
</dbReference>
<keyword evidence="11 18" id="KW-1133">Transmembrane helix</keyword>
<protein>
    <recommendedName>
        <fullName evidence="15">Sensory/regulatory protein RpfC</fullName>
        <ecNumber evidence="3">2.7.13.3</ecNumber>
    </recommendedName>
</protein>
<dbReference type="PROSITE" id="PS50894">
    <property type="entry name" value="HPT"/>
    <property type="match status" value="1"/>
</dbReference>
<dbReference type="AlphaFoldDB" id="A0A7W6CT05"/>
<comment type="caution">
    <text evidence="22">The sequence shown here is derived from an EMBL/GenBank/DDBJ whole genome shotgun (WGS) entry which is preliminary data.</text>
</comment>
<evidence type="ECO:0000256" key="1">
    <source>
        <dbReference type="ARBA" id="ARBA00000085"/>
    </source>
</evidence>
<dbReference type="Pfam" id="PF00072">
    <property type="entry name" value="Response_reg"/>
    <property type="match status" value="2"/>
</dbReference>
<dbReference type="FunFam" id="3.30.565.10:FF:000010">
    <property type="entry name" value="Sensor histidine kinase RcsC"/>
    <property type="match status" value="1"/>
</dbReference>
<dbReference type="GO" id="GO:0005524">
    <property type="term" value="F:ATP binding"/>
    <property type="evidence" value="ECO:0007669"/>
    <property type="project" value="UniProtKB-KW"/>
</dbReference>
<feature type="transmembrane region" description="Helical" evidence="18">
    <location>
        <begin position="63"/>
        <end position="84"/>
    </location>
</feature>
<dbReference type="InterPro" id="IPR004358">
    <property type="entry name" value="Sig_transdc_His_kin-like_C"/>
</dbReference>
<dbReference type="InterPro" id="IPR008207">
    <property type="entry name" value="Sig_transdc_His_kin_Hpt_dom"/>
</dbReference>
<dbReference type="Gene3D" id="1.10.287.130">
    <property type="match status" value="1"/>
</dbReference>
<evidence type="ECO:0000313" key="22">
    <source>
        <dbReference type="EMBL" id="MBB3957277.1"/>
    </source>
</evidence>
<keyword evidence="6" id="KW-0808">Transferase</keyword>
<comment type="catalytic activity">
    <reaction evidence="1">
        <text>ATP + protein L-histidine = ADP + protein N-phospho-L-histidine.</text>
        <dbReference type="EC" id="2.7.13.3"/>
    </reaction>
</comment>
<dbReference type="PROSITE" id="PS50109">
    <property type="entry name" value="HIS_KIN"/>
    <property type="match status" value="1"/>
</dbReference>
<feature type="modified residue" description="4-aspartylphosphate" evidence="17">
    <location>
        <position position="490"/>
    </location>
</feature>
<dbReference type="InterPro" id="IPR003661">
    <property type="entry name" value="HisK_dim/P_dom"/>
</dbReference>
<dbReference type="SMART" id="SM00448">
    <property type="entry name" value="REC"/>
    <property type="match status" value="2"/>
</dbReference>